<evidence type="ECO:0000313" key="8">
    <source>
        <dbReference type="EMBL" id="KAF1812236.1"/>
    </source>
</evidence>
<dbReference type="Pfam" id="PF00067">
    <property type="entry name" value="p450"/>
    <property type="match status" value="1"/>
</dbReference>
<dbReference type="InterPro" id="IPR050121">
    <property type="entry name" value="Cytochrome_P450_monoxygenase"/>
</dbReference>
<dbReference type="GO" id="GO:0004497">
    <property type="term" value="F:monooxygenase activity"/>
    <property type="evidence" value="ECO:0007669"/>
    <property type="project" value="UniProtKB-KW"/>
</dbReference>
<keyword evidence="3 5" id="KW-0479">Metal-binding</keyword>
<dbReference type="GeneID" id="54423427"/>
<keyword evidence="7" id="KW-0472">Membrane</keyword>
<comment type="cofactor">
    <cofactor evidence="1 5">
        <name>heme</name>
        <dbReference type="ChEBI" id="CHEBI:30413"/>
    </cofactor>
</comment>
<dbReference type="InterPro" id="IPR001128">
    <property type="entry name" value="Cyt_P450"/>
</dbReference>
<dbReference type="PANTHER" id="PTHR24305">
    <property type="entry name" value="CYTOCHROME P450"/>
    <property type="match status" value="1"/>
</dbReference>
<keyword evidence="9" id="KW-1185">Reference proteome</keyword>
<evidence type="ECO:0000256" key="3">
    <source>
        <dbReference type="ARBA" id="ARBA00022723"/>
    </source>
</evidence>
<dbReference type="CDD" id="cd11059">
    <property type="entry name" value="CYP_fungal"/>
    <property type="match status" value="1"/>
</dbReference>
<dbReference type="RefSeq" id="XP_033533867.1">
    <property type="nucleotide sequence ID" value="XM_033682857.1"/>
</dbReference>
<evidence type="ECO:0000256" key="7">
    <source>
        <dbReference type="SAM" id="Phobius"/>
    </source>
</evidence>
<dbReference type="GO" id="GO:0016705">
    <property type="term" value="F:oxidoreductase activity, acting on paired donors, with incorporation or reduction of molecular oxygen"/>
    <property type="evidence" value="ECO:0007669"/>
    <property type="project" value="InterPro"/>
</dbReference>
<comment type="similarity">
    <text evidence="2 6">Belongs to the cytochrome P450 family.</text>
</comment>
<reference evidence="10" key="3">
    <citation type="submission" date="2025-04" db="UniProtKB">
        <authorList>
            <consortium name="RefSeq"/>
        </authorList>
    </citation>
    <scope>IDENTIFICATION</scope>
    <source>
        <strain evidence="10">CBS 781.70</strain>
    </source>
</reference>
<dbReference type="Gene3D" id="1.10.630.10">
    <property type="entry name" value="Cytochrome P450"/>
    <property type="match status" value="1"/>
</dbReference>
<reference evidence="8 10" key="1">
    <citation type="submission" date="2020-01" db="EMBL/GenBank/DDBJ databases">
        <authorList>
            <consortium name="DOE Joint Genome Institute"/>
            <person name="Haridas S."/>
            <person name="Albert R."/>
            <person name="Binder M."/>
            <person name="Bloem J."/>
            <person name="Labutti K."/>
            <person name="Salamov A."/>
            <person name="Andreopoulos B."/>
            <person name="Baker S.E."/>
            <person name="Barry K."/>
            <person name="Bills G."/>
            <person name="Bluhm B.H."/>
            <person name="Cannon C."/>
            <person name="Castanera R."/>
            <person name="Culley D.E."/>
            <person name="Daum C."/>
            <person name="Ezra D."/>
            <person name="Gonzalez J.B."/>
            <person name="Henrissat B."/>
            <person name="Kuo A."/>
            <person name="Liang C."/>
            <person name="Lipzen A."/>
            <person name="Lutzoni F."/>
            <person name="Magnuson J."/>
            <person name="Mondo S."/>
            <person name="Nolan M."/>
            <person name="Ohm R."/>
            <person name="Pangilinan J."/>
            <person name="Park H.-J."/>
            <person name="Ramirez L."/>
            <person name="Alfaro M."/>
            <person name="Sun H."/>
            <person name="Tritt A."/>
            <person name="Yoshinaga Y."/>
            <person name="Zwiers L.-H."/>
            <person name="Turgeon B.G."/>
            <person name="Goodwin S.B."/>
            <person name="Spatafora J.W."/>
            <person name="Crous P.W."/>
            <person name="Grigoriev I.V."/>
        </authorList>
    </citation>
    <scope>NUCLEOTIDE SEQUENCE</scope>
    <source>
        <strain evidence="8 10">CBS 781.70</strain>
    </source>
</reference>
<feature type="transmembrane region" description="Helical" evidence="7">
    <location>
        <begin position="6"/>
        <end position="27"/>
    </location>
</feature>
<organism evidence="8">
    <name type="scientific">Eremomyces bilateralis CBS 781.70</name>
    <dbReference type="NCBI Taxonomy" id="1392243"/>
    <lineage>
        <taxon>Eukaryota</taxon>
        <taxon>Fungi</taxon>
        <taxon>Dikarya</taxon>
        <taxon>Ascomycota</taxon>
        <taxon>Pezizomycotina</taxon>
        <taxon>Dothideomycetes</taxon>
        <taxon>Dothideomycetes incertae sedis</taxon>
        <taxon>Eremomycetales</taxon>
        <taxon>Eremomycetaceae</taxon>
        <taxon>Eremomyces</taxon>
    </lineage>
</organism>
<evidence type="ECO:0000313" key="10">
    <source>
        <dbReference type="RefSeq" id="XP_033533867.1"/>
    </source>
</evidence>
<dbReference type="SUPFAM" id="SSF48264">
    <property type="entry name" value="Cytochrome P450"/>
    <property type="match status" value="1"/>
</dbReference>
<proteinExistence type="inferred from homology"/>
<feature type="binding site" description="axial binding residue" evidence="5">
    <location>
        <position position="507"/>
    </location>
    <ligand>
        <name>heme</name>
        <dbReference type="ChEBI" id="CHEBI:30413"/>
    </ligand>
    <ligandPart>
        <name>Fe</name>
        <dbReference type="ChEBI" id="CHEBI:18248"/>
    </ligandPart>
</feature>
<accession>A0A6G1G2U3</accession>
<dbReference type="PANTHER" id="PTHR24305:SF166">
    <property type="entry name" value="CYTOCHROME P450 12A4, MITOCHONDRIAL-RELATED"/>
    <property type="match status" value="1"/>
</dbReference>
<dbReference type="EMBL" id="ML975158">
    <property type="protein sequence ID" value="KAF1812236.1"/>
    <property type="molecule type" value="Genomic_DNA"/>
</dbReference>
<evidence type="ECO:0000256" key="2">
    <source>
        <dbReference type="ARBA" id="ARBA00010617"/>
    </source>
</evidence>
<name>A0A6G1G2U3_9PEZI</name>
<dbReference type="PROSITE" id="PS00086">
    <property type="entry name" value="CYTOCHROME_P450"/>
    <property type="match status" value="1"/>
</dbReference>
<dbReference type="PRINTS" id="PR00385">
    <property type="entry name" value="P450"/>
</dbReference>
<gene>
    <name evidence="8 10" type="ORF">P152DRAFT_514398</name>
</gene>
<evidence type="ECO:0000256" key="6">
    <source>
        <dbReference type="RuleBase" id="RU000461"/>
    </source>
</evidence>
<keyword evidence="6" id="KW-0560">Oxidoreductase</keyword>
<protein>
    <submittedName>
        <fullName evidence="8 10">Cytochrome P450 monooxygenase</fullName>
    </submittedName>
</protein>
<dbReference type="Proteomes" id="UP000504638">
    <property type="component" value="Unplaced"/>
</dbReference>
<dbReference type="InterPro" id="IPR017972">
    <property type="entry name" value="Cyt_P450_CS"/>
</dbReference>
<dbReference type="InterPro" id="IPR002403">
    <property type="entry name" value="Cyt_P450_E_grp-IV"/>
</dbReference>
<dbReference type="InterPro" id="IPR036396">
    <property type="entry name" value="Cyt_P450_sf"/>
</dbReference>
<sequence length="562" mass="63000">MLSESAPFAPTLAVLTVILFLLYKYVVHPALFSPLSRIPGAHWSTSLSPVWILWTRYKSMEIRTLHQKHHQLGPVIRLGPNDISVNCVKGGISTVYAGGFEKHAWYSNLFNNYGVPNMFSTCQGRPHSVRKRMMSNVYSKSYMHGSKAMIEITTELIYRRLLVRFEEYSSTGKDVDIYKVSSAITMDFVTAFLFGLASSSNLTMDDERRDWFLELYNSRRKYNFWPHELPNLTKIAKWACVPLVPKWVDGANATIESWTLEMCDGASKAVGQQPSSKIAPSSPDFPIVYAQLDSAIRDGRSKQDMDSDLALSPLQRLTIASEMLDQLAAGFDTSGITLTYAIHELSHHPHLQNLLRSSLTTLTPPITPLSTPSLPSPKALDALPLLHAILYETLRLHAAIPGAQPRITPGKPCILGTAANGGEYFDIPAGVRISAQAWSLHRNEEVFPQAEEWRVGRWLKWRDESGRAGEVVDVEMVGVGELRWLEVRNDVEMNRWFWAFGSGGRMCIGSNLAMYQMKSIMACLYGNFTTRIVDDEGIEQRDAYTAPPKGEKLIIRLEASAI</sequence>
<evidence type="ECO:0000256" key="1">
    <source>
        <dbReference type="ARBA" id="ARBA00001971"/>
    </source>
</evidence>
<keyword evidence="4 5" id="KW-0408">Iron</keyword>
<evidence type="ECO:0000313" key="9">
    <source>
        <dbReference type="Proteomes" id="UP000504638"/>
    </source>
</evidence>
<keyword evidence="7" id="KW-1133">Transmembrane helix</keyword>
<evidence type="ECO:0000256" key="4">
    <source>
        <dbReference type="ARBA" id="ARBA00023004"/>
    </source>
</evidence>
<dbReference type="GO" id="GO:0005506">
    <property type="term" value="F:iron ion binding"/>
    <property type="evidence" value="ECO:0007669"/>
    <property type="project" value="InterPro"/>
</dbReference>
<dbReference type="GO" id="GO:0020037">
    <property type="term" value="F:heme binding"/>
    <property type="evidence" value="ECO:0007669"/>
    <property type="project" value="InterPro"/>
</dbReference>
<dbReference type="PRINTS" id="PR00465">
    <property type="entry name" value="EP450IV"/>
</dbReference>
<dbReference type="AlphaFoldDB" id="A0A6G1G2U3"/>
<keyword evidence="7" id="KW-0812">Transmembrane</keyword>
<keyword evidence="6 8" id="KW-0503">Monooxygenase</keyword>
<reference evidence="10" key="2">
    <citation type="submission" date="2020-04" db="EMBL/GenBank/DDBJ databases">
        <authorList>
            <consortium name="NCBI Genome Project"/>
        </authorList>
    </citation>
    <scope>NUCLEOTIDE SEQUENCE</scope>
    <source>
        <strain evidence="10">CBS 781.70</strain>
    </source>
</reference>
<keyword evidence="5 6" id="KW-0349">Heme</keyword>
<evidence type="ECO:0000256" key="5">
    <source>
        <dbReference type="PIRSR" id="PIRSR602403-1"/>
    </source>
</evidence>
<dbReference type="OrthoDB" id="1470350at2759"/>